<proteinExistence type="predicted"/>
<name>A0A6C0BNS5_9ZZZZ</name>
<reference evidence="1" key="1">
    <citation type="journal article" date="2020" name="Nature">
        <title>Giant virus diversity and host interactions through global metagenomics.</title>
        <authorList>
            <person name="Schulz F."/>
            <person name="Roux S."/>
            <person name="Paez-Espino D."/>
            <person name="Jungbluth S."/>
            <person name="Walsh D.A."/>
            <person name="Denef V.J."/>
            <person name="McMahon K.D."/>
            <person name="Konstantinidis K.T."/>
            <person name="Eloe-Fadrosh E.A."/>
            <person name="Kyrpides N.C."/>
            <person name="Woyke T."/>
        </authorList>
    </citation>
    <scope>NUCLEOTIDE SEQUENCE</scope>
    <source>
        <strain evidence="1">GVMAG-M-3300018080-19</strain>
    </source>
</reference>
<dbReference type="AlphaFoldDB" id="A0A6C0BNS5"/>
<sequence>MSTECKTQNFGRVRAGCIRTNHLQVCDSLTDCDGNPLGCFDVETASAPTGPPESGPVEVCPEETLRVWSQTLDLEVTPGSANLNIEQSPGWDLVTFKGHKFRSTVGSIGPSSSQVALSPHPTNHYVILEAQIFSDLNFVSDFKDAGVRWYLDGTILMSNQAPVTAGYRVLGATNVTFILTTDPNVSILANRELTITNTNANNTYYYRISYLELDGKLPSPVRTIGVLEPTPNTDVTFYVPAVNIGPFPIGYDNGRALNDNSGILATNSSGTAFDEIQYKQDGALASGLGAMQTGGVFSLFPFRSIYASAGQVLSVRFNTAGTTTNSGIITTIQLNP</sequence>
<evidence type="ECO:0000313" key="1">
    <source>
        <dbReference type="EMBL" id="QHS93856.1"/>
    </source>
</evidence>
<organism evidence="1">
    <name type="scientific">viral metagenome</name>
    <dbReference type="NCBI Taxonomy" id="1070528"/>
    <lineage>
        <taxon>unclassified sequences</taxon>
        <taxon>metagenomes</taxon>
        <taxon>organismal metagenomes</taxon>
    </lineage>
</organism>
<accession>A0A6C0BNS5</accession>
<dbReference type="EMBL" id="MN739210">
    <property type="protein sequence ID" value="QHS93856.1"/>
    <property type="molecule type" value="Genomic_DNA"/>
</dbReference>
<protein>
    <submittedName>
        <fullName evidence="1">Uncharacterized protein</fullName>
    </submittedName>
</protein>